<dbReference type="InterPro" id="IPR000195">
    <property type="entry name" value="Rab-GAP-TBC_dom"/>
</dbReference>
<sequence>HVMFSDANGEGQKNLRDILRAYALYNPTLGYCQGMGMIVGLLLMRMNPEDSFWMLVVILENYVPDYHSESLYQLRVDAAAFELCLKKFQRPLAKHMHELKPLNYMTQWFLTLYTMTLPWNTVLRLWDMFLHDGAKALFRAGLGILAPKKTYIIKNCPTSSDILEYLFSLPKQVTDPDEFIEECLKIKLGHKDLDKMRNQVKMAHSSLDSGVNKR</sequence>
<proteinExistence type="predicted"/>
<reference evidence="3" key="1">
    <citation type="submission" date="2020-05" db="EMBL/GenBank/DDBJ databases">
        <title>Phylogenomic resolution of chytrid fungi.</title>
        <authorList>
            <person name="Stajich J.E."/>
            <person name="Amses K."/>
            <person name="Simmons R."/>
            <person name="Seto K."/>
            <person name="Myers J."/>
            <person name="Bonds A."/>
            <person name="Quandt C.A."/>
            <person name="Barry K."/>
            <person name="Liu P."/>
            <person name="Grigoriev I."/>
            <person name="Longcore J.E."/>
            <person name="James T.Y."/>
        </authorList>
    </citation>
    <scope>NUCLEOTIDE SEQUENCE</scope>
    <source>
        <strain evidence="3">PLAUS21</strain>
    </source>
</reference>
<evidence type="ECO:0000259" key="2">
    <source>
        <dbReference type="PROSITE" id="PS50086"/>
    </source>
</evidence>
<feature type="domain" description="Rab-GAP TBC" evidence="2">
    <location>
        <begin position="1"/>
        <end position="133"/>
    </location>
</feature>
<dbReference type="SUPFAM" id="SSF47923">
    <property type="entry name" value="Ypt/Rab-GAP domain of gyp1p"/>
    <property type="match status" value="2"/>
</dbReference>
<dbReference type="PANTHER" id="PTHR47219">
    <property type="entry name" value="RAB GTPASE-ACTIVATING PROTEIN 1-LIKE"/>
    <property type="match status" value="1"/>
</dbReference>
<dbReference type="GO" id="GO:0031267">
    <property type="term" value="F:small GTPase binding"/>
    <property type="evidence" value="ECO:0007669"/>
    <property type="project" value="TreeGrafter"/>
</dbReference>
<feature type="transmembrane region" description="Helical" evidence="1">
    <location>
        <begin position="24"/>
        <end position="44"/>
    </location>
</feature>
<keyword evidence="1" id="KW-0812">Transmembrane</keyword>
<evidence type="ECO:0000313" key="3">
    <source>
        <dbReference type="EMBL" id="KAJ3261954.1"/>
    </source>
</evidence>
<dbReference type="Gene3D" id="1.10.472.80">
    <property type="entry name" value="Ypt/Rab-GAP domain of gyp1p, domain 3"/>
    <property type="match status" value="1"/>
</dbReference>
<feature type="non-terminal residue" evidence="3">
    <location>
        <position position="1"/>
    </location>
</feature>
<dbReference type="PROSITE" id="PS50086">
    <property type="entry name" value="TBC_RABGAP"/>
    <property type="match status" value="1"/>
</dbReference>
<accession>A0AAD5UN66</accession>
<dbReference type="FunFam" id="1.10.472.80:FF:000008">
    <property type="entry name" value="TBC1 domain family member 10A"/>
    <property type="match status" value="1"/>
</dbReference>
<organism evidence="3 4">
    <name type="scientific">Boothiomyces macroporosus</name>
    <dbReference type="NCBI Taxonomy" id="261099"/>
    <lineage>
        <taxon>Eukaryota</taxon>
        <taxon>Fungi</taxon>
        <taxon>Fungi incertae sedis</taxon>
        <taxon>Chytridiomycota</taxon>
        <taxon>Chytridiomycota incertae sedis</taxon>
        <taxon>Chytridiomycetes</taxon>
        <taxon>Rhizophydiales</taxon>
        <taxon>Terramycetaceae</taxon>
        <taxon>Boothiomyces</taxon>
    </lineage>
</organism>
<dbReference type="PANTHER" id="PTHR47219:SF20">
    <property type="entry name" value="TBC1 DOMAIN FAMILY MEMBER 2B"/>
    <property type="match status" value="1"/>
</dbReference>
<keyword evidence="4" id="KW-1185">Reference proteome</keyword>
<evidence type="ECO:0000256" key="1">
    <source>
        <dbReference type="SAM" id="Phobius"/>
    </source>
</evidence>
<dbReference type="InterPro" id="IPR035969">
    <property type="entry name" value="Rab-GAP_TBC_sf"/>
</dbReference>
<dbReference type="SMART" id="SM00164">
    <property type="entry name" value="TBC"/>
    <property type="match status" value="1"/>
</dbReference>
<keyword evidence="1" id="KW-1133">Transmembrane helix</keyword>
<name>A0AAD5UN66_9FUNG</name>
<dbReference type="Proteomes" id="UP001210925">
    <property type="component" value="Unassembled WGS sequence"/>
</dbReference>
<dbReference type="Gene3D" id="1.10.8.270">
    <property type="entry name" value="putative rabgap domain of human tbc1 domain family member 14 like domains"/>
    <property type="match status" value="1"/>
</dbReference>
<dbReference type="AlphaFoldDB" id="A0AAD5UN66"/>
<dbReference type="GO" id="GO:0005096">
    <property type="term" value="F:GTPase activator activity"/>
    <property type="evidence" value="ECO:0007669"/>
    <property type="project" value="TreeGrafter"/>
</dbReference>
<dbReference type="InterPro" id="IPR050302">
    <property type="entry name" value="Rab_GAP_TBC_domain"/>
</dbReference>
<gene>
    <name evidence="3" type="ORF">HK103_003797</name>
</gene>
<dbReference type="Pfam" id="PF00566">
    <property type="entry name" value="RabGAP-TBC"/>
    <property type="match status" value="1"/>
</dbReference>
<dbReference type="EMBL" id="JADGKB010000003">
    <property type="protein sequence ID" value="KAJ3261954.1"/>
    <property type="molecule type" value="Genomic_DNA"/>
</dbReference>
<comment type="caution">
    <text evidence="3">The sequence shown here is derived from an EMBL/GenBank/DDBJ whole genome shotgun (WGS) entry which is preliminary data.</text>
</comment>
<protein>
    <recommendedName>
        <fullName evidence="2">Rab-GAP TBC domain-containing protein</fullName>
    </recommendedName>
</protein>
<evidence type="ECO:0000313" key="4">
    <source>
        <dbReference type="Proteomes" id="UP001210925"/>
    </source>
</evidence>
<keyword evidence="1" id="KW-0472">Membrane</keyword>